<dbReference type="KEGG" id="aiq:Azoinq_08520"/>
<dbReference type="Proteomes" id="UP000683428">
    <property type="component" value="Chromosome"/>
</dbReference>
<dbReference type="PANTHER" id="PTHR46401">
    <property type="entry name" value="GLYCOSYLTRANSFERASE WBBK-RELATED"/>
    <property type="match status" value="1"/>
</dbReference>
<organism evidence="4 5">
    <name type="scientific">Azospira inquinata</name>
    <dbReference type="NCBI Taxonomy" id="2785627"/>
    <lineage>
        <taxon>Bacteria</taxon>
        <taxon>Pseudomonadati</taxon>
        <taxon>Pseudomonadota</taxon>
        <taxon>Betaproteobacteria</taxon>
        <taxon>Rhodocyclales</taxon>
        <taxon>Rhodocyclaceae</taxon>
        <taxon>Azospira</taxon>
    </lineage>
</organism>
<feature type="domain" description="Glycosyl transferase family 1" evidence="2">
    <location>
        <begin position="191"/>
        <end position="357"/>
    </location>
</feature>
<evidence type="ECO:0000313" key="4">
    <source>
        <dbReference type="EMBL" id="QWT47920.1"/>
    </source>
</evidence>
<name>A0A975SKD4_9RHOO</name>
<evidence type="ECO:0000259" key="3">
    <source>
        <dbReference type="Pfam" id="PF13439"/>
    </source>
</evidence>
<accession>A0A975SKD4</accession>
<feature type="domain" description="Glycosyltransferase subfamily 4-like N-terminal" evidence="3">
    <location>
        <begin position="64"/>
        <end position="172"/>
    </location>
</feature>
<evidence type="ECO:0000259" key="2">
    <source>
        <dbReference type="Pfam" id="PF00534"/>
    </source>
</evidence>
<dbReference type="Pfam" id="PF00534">
    <property type="entry name" value="Glycos_transf_1"/>
    <property type="match status" value="1"/>
</dbReference>
<dbReference type="InterPro" id="IPR028098">
    <property type="entry name" value="Glyco_trans_4-like_N"/>
</dbReference>
<keyword evidence="1" id="KW-0808">Transferase</keyword>
<dbReference type="GO" id="GO:0016757">
    <property type="term" value="F:glycosyltransferase activity"/>
    <property type="evidence" value="ECO:0007669"/>
    <property type="project" value="InterPro"/>
</dbReference>
<proteinExistence type="predicted"/>
<dbReference type="AlphaFoldDB" id="A0A975SKD4"/>
<sequence>MKVVTYIPHGGIPDRRGFAPAIAAQYLARGFSFFQNIHVCRQEADLPQHELNDAYGEVLRLKVGRAYRLLFQKWTRWDPFPLHARLAKFMAAWGGDVVHAHQLEFPVDDFRKRLGRAIPVVIHAHAQRTFDPRWGAADAYVAVSDYTKQALEEKGFPAERIHVIHNGADTQRFAPASEAEVARYKGLLGFQGKKIVAYVGRKQENKGYFSFLEALELLAHENSNVRGVAAGALPSHVERRPEYAEPLARARRLVEQGILLDLPALPHGVLPHVFQMADVLLFPTRFSGEQHPMVLVEAMSCGGVVISAPIAGIRETVGEEGAILLDDVENPAALADAAGKVLRNPEDYRGMREKARELAVSRFDWRLQAAQLERLYFSCLGYR</sequence>
<dbReference type="EMBL" id="CP064782">
    <property type="protein sequence ID" value="QWT47920.1"/>
    <property type="molecule type" value="Genomic_DNA"/>
</dbReference>
<protein>
    <submittedName>
        <fullName evidence="4">Glycosyltransferase family 4 protein</fullName>
    </submittedName>
</protein>
<evidence type="ECO:0000256" key="1">
    <source>
        <dbReference type="ARBA" id="ARBA00022679"/>
    </source>
</evidence>
<reference evidence="4" key="1">
    <citation type="submission" date="2020-11" db="EMBL/GenBank/DDBJ databases">
        <title>Azospira inquinata sp. nov.</title>
        <authorList>
            <person name="Moe W.M."/>
            <person name="Mikes M.C."/>
        </authorList>
    </citation>
    <scope>NUCLEOTIDE SEQUENCE</scope>
    <source>
        <strain evidence="4">Azo-3</strain>
    </source>
</reference>
<dbReference type="Pfam" id="PF13439">
    <property type="entry name" value="Glyco_transf_4"/>
    <property type="match status" value="1"/>
</dbReference>
<gene>
    <name evidence="4" type="ORF">Azoinq_08520</name>
</gene>
<dbReference type="GO" id="GO:0009103">
    <property type="term" value="P:lipopolysaccharide biosynthetic process"/>
    <property type="evidence" value="ECO:0007669"/>
    <property type="project" value="TreeGrafter"/>
</dbReference>
<evidence type="ECO:0000313" key="5">
    <source>
        <dbReference type="Proteomes" id="UP000683428"/>
    </source>
</evidence>
<keyword evidence="5" id="KW-1185">Reference proteome</keyword>
<dbReference type="RefSeq" id="WP_216130023.1">
    <property type="nucleotide sequence ID" value="NZ_CP064782.1"/>
</dbReference>
<dbReference type="InterPro" id="IPR001296">
    <property type="entry name" value="Glyco_trans_1"/>
</dbReference>
<dbReference type="PANTHER" id="PTHR46401:SF2">
    <property type="entry name" value="GLYCOSYLTRANSFERASE WBBK-RELATED"/>
    <property type="match status" value="1"/>
</dbReference>
<dbReference type="CDD" id="cd03801">
    <property type="entry name" value="GT4_PimA-like"/>
    <property type="match status" value="1"/>
</dbReference>